<name>A0A9P8HI90_9HYPO</name>
<reference evidence="1 2" key="1">
    <citation type="submission" date="2021-08" db="EMBL/GenBank/DDBJ databases">
        <title>The highly contiguous genome resource for Trichoderma semiorbis FJ059, a fungal antagonistic to plant pathogens.</title>
        <authorList>
            <person name="Liu T."/>
        </authorList>
    </citation>
    <scope>NUCLEOTIDE SEQUENCE [LARGE SCALE GENOMIC DNA]</scope>
    <source>
        <strain evidence="1 2">FJ059</strain>
    </source>
</reference>
<accession>A0A9P8HI90</accession>
<gene>
    <name evidence="1" type="ORF">TsFJ059_009196</name>
</gene>
<dbReference type="EMBL" id="JAIMJC010000004">
    <property type="protein sequence ID" value="KAH0525779.1"/>
    <property type="molecule type" value="Genomic_DNA"/>
</dbReference>
<protein>
    <submittedName>
        <fullName evidence="1">Uncharacterized protein</fullName>
    </submittedName>
</protein>
<dbReference type="Proteomes" id="UP000826573">
    <property type="component" value="Unassembled WGS sequence"/>
</dbReference>
<evidence type="ECO:0000313" key="1">
    <source>
        <dbReference type="EMBL" id="KAH0525779.1"/>
    </source>
</evidence>
<keyword evidence="2" id="KW-1185">Reference proteome</keyword>
<sequence length="74" mass="7593">MAAGDSTWPPKLLQDALDSPSWCPLQLLSACTTALRHPSKGCDSSTTATCTDDDARSIDTLALASSISSPAGRG</sequence>
<comment type="caution">
    <text evidence="1">The sequence shown here is derived from an EMBL/GenBank/DDBJ whole genome shotgun (WGS) entry which is preliminary data.</text>
</comment>
<dbReference type="AlphaFoldDB" id="A0A9P8HI90"/>
<proteinExistence type="predicted"/>
<evidence type="ECO:0000313" key="2">
    <source>
        <dbReference type="Proteomes" id="UP000826573"/>
    </source>
</evidence>
<organism evidence="1 2">
    <name type="scientific">Trichoderma semiorbis</name>
    <dbReference type="NCBI Taxonomy" id="1491008"/>
    <lineage>
        <taxon>Eukaryota</taxon>
        <taxon>Fungi</taxon>
        <taxon>Dikarya</taxon>
        <taxon>Ascomycota</taxon>
        <taxon>Pezizomycotina</taxon>
        <taxon>Sordariomycetes</taxon>
        <taxon>Hypocreomycetidae</taxon>
        <taxon>Hypocreales</taxon>
        <taxon>Hypocreaceae</taxon>
        <taxon>Trichoderma</taxon>
    </lineage>
</organism>